<sequence length="315" mass="34584">MAASMRSRNNVFAALALDRASERRDDVGWIEGRRAAASTRFAVLRADGKALVDGERRGLRWLAEDERARWLAAAPVCFLGETGEVAHFAVPYAGEEEPLARELGGQWMDLRAAGLALPAFDAGLFAYARGLLHWQTRARFCGVCGSPTTLTSAGHRARCSDPACAVEQFPRTDPAIIVIVGWQDRCLLGRQASWPRGRWSTLAGFVEPGETLEDAVRREVFEESGVVVEECDYHSSQPWPFPASLMLGFTAQAAGPELHVGPELEAARWFTADEIVRSLADGSLVFPPPLSVSFRLIEHWLRETAGLELSELAPR</sequence>
<evidence type="ECO:0000256" key="3">
    <source>
        <dbReference type="ARBA" id="ARBA00009595"/>
    </source>
</evidence>
<keyword evidence="8" id="KW-0520">NAD</keyword>
<dbReference type="Pfam" id="PF09296">
    <property type="entry name" value="NUDIX-like"/>
    <property type="match status" value="1"/>
</dbReference>
<dbReference type="InterPro" id="IPR000086">
    <property type="entry name" value="NUDIX_hydrolase_dom"/>
</dbReference>
<dbReference type="InterPro" id="IPR015375">
    <property type="entry name" value="NADH_PPase-like_N"/>
</dbReference>
<dbReference type="InterPro" id="IPR020476">
    <property type="entry name" value="Nudix_hydrolase"/>
</dbReference>
<organism evidence="12 13">
    <name type="scientific">Nannocystis radixulma</name>
    <dbReference type="NCBI Taxonomy" id="2995305"/>
    <lineage>
        <taxon>Bacteria</taxon>
        <taxon>Pseudomonadati</taxon>
        <taxon>Myxococcota</taxon>
        <taxon>Polyangia</taxon>
        <taxon>Nannocystales</taxon>
        <taxon>Nannocystaceae</taxon>
        <taxon>Nannocystis</taxon>
    </lineage>
</organism>
<dbReference type="CDD" id="cd03429">
    <property type="entry name" value="NUDIX_NADH_pyrophosphatase_Nudt13"/>
    <property type="match status" value="1"/>
</dbReference>
<reference evidence="12 13" key="1">
    <citation type="submission" date="2022-11" db="EMBL/GenBank/DDBJ databases">
        <title>Minimal conservation of predation-associated metabolite biosynthetic gene clusters underscores biosynthetic potential of Myxococcota including descriptions for ten novel species: Archangium lansinium sp. nov., Myxococcus landrumus sp. nov., Nannocystis bai.</title>
        <authorList>
            <person name="Ahearne A."/>
            <person name="Stevens C."/>
            <person name="Dowd S."/>
        </authorList>
    </citation>
    <scope>NUCLEOTIDE SEQUENCE [LARGE SCALE GENOMIC DNA]</scope>
    <source>
        <strain evidence="12 13">NCELM</strain>
    </source>
</reference>
<evidence type="ECO:0000256" key="2">
    <source>
        <dbReference type="ARBA" id="ARBA00001947"/>
    </source>
</evidence>
<comment type="similarity">
    <text evidence="3">Belongs to the Nudix hydrolase family. NudC subfamily.</text>
</comment>
<evidence type="ECO:0000256" key="8">
    <source>
        <dbReference type="ARBA" id="ARBA00023027"/>
    </source>
</evidence>
<dbReference type="Pfam" id="PF00293">
    <property type="entry name" value="NUDIX"/>
    <property type="match status" value="1"/>
</dbReference>
<dbReference type="Pfam" id="PF09297">
    <property type="entry name" value="Zn_ribbon_NUD"/>
    <property type="match status" value="1"/>
</dbReference>
<dbReference type="Proteomes" id="UP001217838">
    <property type="component" value="Unassembled WGS sequence"/>
</dbReference>
<accession>A0ABT5B6K8</accession>
<protein>
    <recommendedName>
        <fullName evidence="4">NAD(+) diphosphatase</fullName>
        <ecNumber evidence="4">3.6.1.22</ecNumber>
    </recommendedName>
</protein>
<comment type="catalytic activity">
    <reaction evidence="9">
        <text>a 5'-end NAD(+)-phospho-ribonucleoside in mRNA + H2O = a 5'-end phospho-adenosine-phospho-ribonucleoside in mRNA + beta-nicotinamide D-ribonucleotide + 2 H(+)</text>
        <dbReference type="Rhea" id="RHEA:60876"/>
        <dbReference type="Rhea" id="RHEA-COMP:15698"/>
        <dbReference type="Rhea" id="RHEA-COMP:15719"/>
        <dbReference type="ChEBI" id="CHEBI:14649"/>
        <dbReference type="ChEBI" id="CHEBI:15377"/>
        <dbReference type="ChEBI" id="CHEBI:15378"/>
        <dbReference type="ChEBI" id="CHEBI:144029"/>
        <dbReference type="ChEBI" id="CHEBI:144051"/>
    </reaction>
    <physiologicalReaction direction="left-to-right" evidence="9">
        <dbReference type="Rhea" id="RHEA:60877"/>
    </physiologicalReaction>
</comment>
<dbReference type="InterPro" id="IPR015376">
    <property type="entry name" value="Znr_NADH_PPase"/>
</dbReference>
<dbReference type="InterPro" id="IPR049734">
    <property type="entry name" value="NudC-like_C"/>
</dbReference>
<keyword evidence="7" id="KW-0460">Magnesium</keyword>
<name>A0ABT5B6K8_9BACT</name>
<dbReference type="PANTHER" id="PTHR42904">
    <property type="entry name" value="NUDIX HYDROLASE, NUDC SUBFAMILY"/>
    <property type="match status" value="1"/>
</dbReference>
<evidence type="ECO:0000313" key="12">
    <source>
        <dbReference type="EMBL" id="MDC0669748.1"/>
    </source>
</evidence>
<dbReference type="GO" id="GO:0016787">
    <property type="term" value="F:hydrolase activity"/>
    <property type="evidence" value="ECO:0007669"/>
    <property type="project" value="UniProtKB-KW"/>
</dbReference>
<dbReference type="NCBIfam" id="NF001299">
    <property type="entry name" value="PRK00241.1"/>
    <property type="match status" value="1"/>
</dbReference>
<dbReference type="EC" id="3.6.1.22" evidence="4"/>
<gene>
    <name evidence="12" type="primary">nudC</name>
    <name evidence="12" type="ORF">POL58_18490</name>
</gene>
<dbReference type="RefSeq" id="WP_271999543.1">
    <property type="nucleotide sequence ID" value="NZ_JAQNDN010000010.1"/>
</dbReference>
<dbReference type="PROSITE" id="PS51462">
    <property type="entry name" value="NUDIX"/>
    <property type="match status" value="1"/>
</dbReference>
<evidence type="ECO:0000256" key="1">
    <source>
        <dbReference type="ARBA" id="ARBA00001946"/>
    </source>
</evidence>
<evidence type="ECO:0000313" key="13">
    <source>
        <dbReference type="Proteomes" id="UP001217838"/>
    </source>
</evidence>
<dbReference type="Gene3D" id="3.90.79.10">
    <property type="entry name" value="Nucleoside Triphosphate Pyrophosphohydrolase"/>
    <property type="match status" value="1"/>
</dbReference>
<evidence type="ECO:0000256" key="6">
    <source>
        <dbReference type="ARBA" id="ARBA00022801"/>
    </source>
</evidence>
<keyword evidence="6 10" id="KW-0378">Hydrolase</keyword>
<dbReference type="PRINTS" id="PR00502">
    <property type="entry name" value="NUDIXFAMILY"/>
</dbReference>
<evidence type="ECO:0000256" key="7">
    <source>
        <dbReference type="ARBA" id="ARBA00022842"/>
    </source>
</evidence>
<dbReference type="InterPro" id="IPR015797">
    <property type="entry name" value="NUDIX_hydrolase-like_dom_sf"/>
</dbReference>
<evidence type="ECO:0000256" key="4">
    <source>
        <dbReference type="ARBA" id="ARBA00012381"/>
    </source>
</evidence>
<dbReference type="InterPro" id="IPR020084">
    <property type="entry name" value="NUDIX_hydrolase_CS"/>
</dbReference>
<evidence type="ECO:0000256" key="5">
    <source>
        <dbReference type="ARBA" id="ARBA00022723"/>
    </source>
</evidence>
<dbReference type="InterPro" id="IPR050241">
    <property type="entry name" value="NAD-cap_RNA_hydrolase_NudC"/>
</dbReference>
<comment type="cofactor">
    <cofactor evidence="1">
        <name>Mg(2+)</name>
        <dbReference type="ChEBI" id="CHEBI:18420"/>
    </cofactor>
</comment>
<dbReference type="EMBL" id="JAQNDN010000010">
    <property type="protein sequence ID" value="MDC0669748.1"/>
    <property type="molecule type" value="Genomic_DNA"/>
</dbReference>
<keyword evidence="13" id="KW-1185">Reference proteome</keyword>
<comment type="cofactor">
    <cofactor evidence="2">
        <name>Zn(2+)</name>
        <dbReference type="ChEBI" id="CHEBI:29105"/>
    </cofactor>
</comment>
<evidence type="ECO:0000256" key="10">
    <source>
        <dbReference type="RuleBase" id="RU003476"/>
    </source>
</evidence>
<evidence type="ECO:0000256" key="9">
    <source>
        <dbReference type="ARBA" id="ARBA00023679"/>
    </source>
</evidence>
<comment type="caution">
    <text evidence="12">The sequence shown here is derived from an EMBL/GenBank/DDBJ whole genome shotgun (WGS) entry which is preliminary data.</text>
</comment>
<dbReference type="SUPFAM" id="SSF55811">
    <property type="entry name" value="Nudix"/>
    <property type="match status" value="1"/>
</dbReference>
<keyword evidence="5" id="KW-0479">Metal-binding</keyword>
<dbReference type="PROSITE" id="PS00893">
    <property type="entry name" value="NUDIX_BOX"/>
    <property type="match status" value="1"/>
</dbReference>
<dbReference type="Gene3D" id="3.90.79.20">
    <property type="match status" value="1"/>
</dbReference>
<feature type="domain" description="Nudix hydrolase" evidence="11">
    <location>
        <begin position="170"/>
        <end position="292"/>
    </location>
</feature>
<evidence type="ECO:0000259" key="11">
    <source>
        <dbReference type="PROSITE" id="PS51462"/>
    </source>
</evidence>
<dbReference type="PANTHER" id="PTHR42904:SF6">
    <property type="entry name" value="NAD-CAPPED RNA HYDROLASE NUDT12"/>
    <property type="match status" value="1"/>
</dbReference>
<proteinExistence type="inferred from homology"/>